<gene>
    <name evidence="1" type="ORF">GXY80_13435</name>
</gene>
<evidence type="ECO:0000313" key="1">
    <source>
        <dbReference type="EMBL" id="NLW36457.1"/>
    </source>
</evidence>
<dbReference type="Proteomes" id="UP000777265">
    <property type="component" value="Unassembled WGS sequence"/>
</dbReference>
<comment type="caution">
    <text evidence="1">The sequence shown here is derived from an EMBL/GenBank/DDBJ whole genome shotgun (WGS) entry which is preliminary data.</text>
</comment>
<dbReference type="SUPFAM" id="SSF48452">
    <property type="entry name" value="TPR-like"/>
    <property type="match status" value="1"/>
</dbReference>
<sequence length="207" mass="23776">MRKTVHTRDVKKRWFGLAALLVGLALMCAACSTTYRAYARGMFDGKAALQRGDYDGARRNFEMAHQNEKEPIPLTYLAIVEYRVNNMEKAERLIREAETMEGHGYYYLRALGYKALILLRRDRNEGLEALGGYVTAYGRSDPLMTINDVEAMRRSGEINMERLEKFVEEQVSWYERDVEQYLATGTGYYDGKGFGGPFQFEGGILFR</sequence>
<protein>
    <recommendedName>
        <fullName evidence="3">Tetratricopeptide repeat protein</fullName>
    </recommendedName>
</protein>
<evidence type="ECO:0008006" key="3">
    <source>
        <dbReference type="Google" id="ProtNLM"/>
    </source>
</evidence>
<reference evidence="1" key="2">
    <citation type="submission" date="2020-01" db="EMBL/GenBank/DDBJ databases">
        <authorList>
            <person name="Campanaro S."/>
        </authorList>
    </citation>
    <scope>NUCLEOTIDE SEQUENCE</scope>
    <source>
        <strain evidence="1">AS06rmzACSIP_7</strain>
    </source>
</reference>
<dbReference type="EMBL" id="JAAYEE010000253">
    <property type="protein sequence ID" value="NLW36457.1"/>
    <property type="molecule type" value="Genomic_DNA"/>
</dbReference>
<proteinExistence type="predicted"/>
<organism evidence="1 2">
    <name type="scientific">Syntrophorhabdus aromaticivorans</name>
    <dbReference type="NCBI Taxonomy" id="328301"/>
    <lineage>
        <taxon>Bacteria</taxon>
        <taxon>Pseudomonadati</taxon>
        <taxon>Thermodesulfobacteriota</taxon>
        <taxon>Syntrophorhabdia</taxon>
        <taxon>Syntrophorhabdales</taxon>
        <taxon>Syntrophorhabdaceae</taxon>
        <taxon>Syntrophorhabdus</taxon>
    </lineage>
</organism>
<dbReference type="Gene3D" id="1.25.40.10">
    <property type="entry name" value="Tetratricopeptide repeat domain"/>
    <property type="match status" value="1"/>
</dbReference>
<reference evidence="1" key="1">
    <citation type="journal article" date="2020" name="Biotechnol. Biofuels">
        <title>New insights from the biogas microbiome by comprehensive genome-resolved metagenomics of nearly 1600 species originating from multiple anaerobic digesters.</title>
        <authorList>
            <person name="Campanaro S."/>
            <person name="Treu L."/>
            <person name="Rodriguez-R L.M."/>
            <person name="Kovalovszki A."/>
            <person name="Ziels R.M."/>
            <person name="Maus I."/>
            <person name="Zhu X."/>
            <person name="Kougias P.G."/>
            <person name="Basile A."/>
            <person name="Luo G."/>
            <person name="Schluter A."/>
            <person name="Konstantinidis K.T."/>
            <person name="Angelidaki I."/>
        </authorList>
    </citation>
    <scope>NUCLEOTIDE SEQUENCE</scope>
    <source>
        <strain evidence="1">AS06rmzACSIP_7</strain>
    </source>
</reference>
<evidence type="ECO:0000313" key="2">
    <source>
        <dbReference type="Proteomes" id="UP000777265"/>
    </source>
</evidence>
<name>A0A971M6L5_9BACT</name>
<accession>A0A971M6L5</accession>
<dbReference type="InterPro" id="IPR011990">
    <property type="entry name" value="TPR-like_helical_dom_sf"/>
</dbReference>
<dbReference type="AlphaFoldDB" id="A0A971M6L5"/>